<evidence type="ECO:0000256" key="2">
    <source>
        <dbReference type="ARBA" id="ARBA00009539"/>
    </source>
</evidence>
<dbReference type="GO" id="GO:0050661">
    <property type="term" value="F:NADP binding"/>
    <property type="evidence" value="ECO:0007669"/>
    <property type="project" value="InterPro"/>
</dbReference>
<evidence type="ECO:0000256" key="6">
    <source>
        <dbReference type="ARBA" id="ARBA00023002"/>
    </source>
</evidence>
<dbReference type="InterPro" id="IPR012259">
    <property type="entry name" value="DHFR"/>
</dbReference>
<feature type="domain" description="DHFR" evidence="8">
    <location>
        <begin position="2"/>
        <end position="164"/>
    </location>
</feature>
<dbReference type="InterPro" id="IPR024072">
    <property type="entry name" value="DHFR-like_dom_sf"/>
</dbReference>
<dbReference type="GO" id="GO:0004146">
    <property type="term" value="F:dihydrofolate reductase activity"/>
    <property type="evidence" value="ECO:0007669"/>
    <property type="project" value="UniProtKB-EC"/>
</dbReference>
<dbReference type="GO" id="GO:0005829">
    <property type="term" value="C:cytosol"/>
    <property type="evidence" value="ECO:0007669"/>
    <property type="project" value="TreeGrafter"/>
</dbReference>
<dbReference type="Gene3D" id="3.40.430.10">
    <property type="entry name" value="Dihydrofolate Reductase, subunit A"/>
    <property type="match status" value="1"/>
</dbReference>
<comment type="function">
    <text evidence="7">Key enzyme in folate metabolism. Catalyzes an essential reaction for de novo glycine and purine synthesis, and for DNA precursor synthesis.</text>
</comment>
<dbReference type="PRINTS" id="PR00070">
    <property type="entry name" value="DHFR"/>
</dbReference>
<evidence type="ECO:0000313" key="9">
    <source>
        <dbReference type="EMBL" id="AZQ77060.1"/>
    </source>
</evidence>
<keyword evidence="10" id="KW-1185">Reference proteome</keyword>
<dbReference type="PROSITE" id="PS51330">
    <property type="entry name" value="DHFR_2"/>
    <property type="match status" value="1"/>
</dbReference>
<gene>
    <name evidence="9" type="ORF">EJ997_06655</name>
</gene>
<dbReference type="KEGG" id="flh:EJ997_06655"/>
<dbReference type="PANTHER" id="PTHR48069">
    <property type="entry name" value="DIHYDROFOLATE REDUCTASE"/>
    <property type="match status" value="1"/>
</dbReference>
<dbReference type="EMBL" id="CP034593">
    <property type="protein sequence ID" value="AZQ77060.1"/>
    <property type="molecule type" value="Genomic_DNA"/>
</dbReference>
<proteinExistence type="inferred from homology"/>
<evidence type="ECO:0000256" key="4">
    <source>
        <dbReference type="ARBA" id="ARBA00022563"/>
    </source>
</evidence>
<evidence type="ECO:0000256" key="7">
    <source>
        <dbReference type="PIRNR" id="PIRNR000194"/>
    </source>
</evidence>
<protein>
    <recommendedName>
        <fullName evidence="3 7">Dihydrofolate reductase</fullName>
        <ecNumber evidence="3 7">1.5.1.3</ecNumber>
    </recommendedName>
</protein>
<dbReference type="EC" id="1.5.1.3" evidence="3 7"/>
<evidence type="ECO:0000313" key="10">
    <source>
        <dbReference type="Proteomes" id="UP000280344"/>
    </source>
</evidence>
<keyword evidence="4 7" id="KW-0554">One-carbon metabolism</keyword>
<sequence>MSLVAIWAQAHDRAIGRDGTMAWHLPEDLVHFKRLTTGHPVIMGRRTYESLEEKYRPLPGRRNIVVTRTRRLFPGCDVVSSLEEAQQLVGDQLAWVMGGAQIYEASIPLLDGIVVTDIDITVEGADAFAPPLPVTGWDIVSADPDRGWHTAKNGMKYRFTALSRRGSSPWETDPLSE</sequence>
<dbReference type="GO" id="GO:0046655">
    <property type="term" value="P:folic acid metabolic process"/>
    <property type="evidence" value="ECO:0007669"/>
    <property type="project" value="TreeGrafter"/>
</dbReference>
<dbReference type="CDD" id="cd00209">
    <property type="entry name" value="DHFR"/>
    <property type="match status" value="1"/>
</dbReference>
<accession>A0A3Q9G499</accession>
<dbReference type="PIRSF" id="PIRSF000194">
    <property type="entry name" value="DHFR"/>
    <property type="match status" value="1"/>
</dbReference>
<dbReference type="UniPathway" id="UPA00077">
    <property type="reaction ID" value="UER00158"/>
</dbReference>
<organism evidence="9 10">
    <name type="scientific">Flaviflexus ciconiae</name>
    <dbReference type="NCBI Taxonomy" id="2496867"/>
    <lineage>
        <taxon>Bacteria</taxon>
        <taxon>Bacillati</taxon>
        <taxon>Actinomycetota</taxon>
        <taxon>Actinomycetes</taxon>
        <taxon>Actinomycetales</taxon>
        <taxon>Actinomycetaceae</taxon>
        <taxon>Flaviflexus</taxon>
    </lineage>
</organism>
<dbReference type="GO" id="GO:0046452">
    <property type="term" value="P:dihydrofolate metabolic process"/>
    <property type="evidence" value="ECO:0007669"/>
    <property type="project" value="TreeGrafter"/>
</dbReference>
<dbReference type="Pfam" id="PF00186">
    <property type="entry name" value="DHFR_1"/>
    <property type="match status" value="1"/>
</dbReference>
<dbReference type="GO" id="GO:0046654">
    <property type="term" value="P:tetrahydrofolate biosynthetic process"/>
    <property type="evidence" value="ECO:0007669"/>
    <property type="project" value="UniProtKB-UniPathway"/>
</dbReference>
<evidence type="ECO:0000256" key="5">
    <source>
        <dbReference type="ARBA" id="ARBA00022857"/>
    </source>
</evidence>
<dbReference type="AlphaFoldDB" id="A0A3Q9G499"/>
<dbReference type="PANTHER" id="PTHR48069:SF3">
    <property type="entry name" value="DIHYDROFOLATE REDUCTASE"/>
    <property type="match status" value="1"/>
</dbReference>
<dbReference type="RefSeq" id="WP_126703865.1">
    <property type="nucleotide sequence ID" value="NZ_CP034593.1"/>
</dbReference>
<dbReference type="SUPFAM" id="SSF53597">
    <property type="entry name" value="Dihydrofolate reductase-like"/>
    <property type="match status" value="1"/>
</dbReference>
<dbReference type="OrthoDB" id="9804315at2"/>
<dbReference type="Proteomes" id="UP000280344">
    <property type="component" value="Chromosome"/>
</dbReference>
<dbReference type="GO" id="GO:0006730">
    <property type="term" value="P:one-carbon metabolic process"/>
    <property type="evidence" value="ECO:0007669"/>
    <property type="project" value="UniProtKB-KW"/>
</dbReference>
<name>A0A3Q9G499_9ACTO</name>
<dbReference type="InterPro" id="IPR001796">
    <property type="entry name" value="DHFR_dom"/>
</dbReference>
<evidence type="ECO:0000259" key="8">
    <source>
        <dbReference type="PROSITE" id="PS51330"/>
    </source>
</evidence>
<evidence type="ECO:0000256" key="3">
    <source>
        <dbReference type="ARBA" id="ARBA00012856"/>
    </source>
</evidence>
<comment type="similarity">
    <text evidence="2 7">Belongs to the dihydrofolate reductase family.</text>
</comment>
<keyword evidence="5 7" id="KW-0521">NADP</keyword>
<reference evidence="9 10" key="1">
    <citation type="submission" date="2018-12" db="EMBL/GenBank/DDBJ databases">
        <title>Complete genome sequence of Flaviflexus sp. H23T48.</title>
        <authorList>
            <person name="Bae J.-W."/>
            <person name="Lee J.-Y."/>
        </authorList>
    </citation>
    <scope>NUCLEOTIDE SEQUENCE [LARGE SCALE GENOMIC DNA]</scope>
    <source>
        <strain evidence="9 10">H23T48</strain>
    </source>
</reference>
<evidence type="ECO:0000256" key="1">
    <source>
        <dbReference type="ARBA" id="ARBA00004903"/>
    </source>
</evidence>
<comment type="pathway">
    <text evidence="1 7">Cofactor biosynthesis; tetrahydrofolate biosynthesis; 5,6,7,8-tetrahydrofolate from 7,8-dihydrofolate: step 1/1.</text>
</comment>
<keyword evidence="6 7" id="KW-0560">Oxidoreductase</keyword>
<comment type="catalytic activity">
    <reaction evidence="7">
        <text>(6S)-5,6,7,8-tetrahydrofolate + NADP(+) = 7,8-dihydrofolate + NADPH + H(+)</text>
        <dbReference type="Rhea" id="RHEA:15009"/>
        <dbReference type="ChEBI" id="CHEBI:15378"/>
        <dbReference type="ChEBI" id="CHEBI:57451"/>
        <dbReference type="ChEBI" id="CHEBI:57453"/>
        <dbReference type="ChEBI" id="CHEBI:57783"/>
        <dbReference type="ChEBI" id="CHEBI:58349"/>
        <dbReference type="EC" id="1.5.1.3"/>
    </reaction>
</comment>